<feature type="transmembrane region" description="Helical" evidence="6">
    <location>
        <begin position="158"/>
        <end position="184"/>
    </location>
</feature>
<feature type="transmembrane region" description="Helical" evidence="6">
    <location>
        <begin position="72"/>
        <end position="92"/>
    </location>
</feature>
<dbReference type="Proteomes" id="UP000297065">
    <property type="component" value="Chromosome"/>
</dbReference>
<evidence type="ECO:0000313" key="8">
    <source>
        <dbReference type="Proteomes" id="UP000297065"/>
    </source>
</evidence>
<accession>A0A4V1CXF3</accession>
<keyword evidence="5 6" id="KW-0472">Membrane</keyword>
<evidence type="ECO:0000256" key="1">
    <source>
        <dbReference type="ARBA" id="ARBA00004651"/>
    </source>
</evidence>
<evidence type="ECO:0000313" key="7">
    <source>
        <dbReference type="EMBL" id="QCC86020.1"/>
    </source>
</evidence>
<feature type="transmembrane region" description="Helical" evidence="6">
    <location>
        <begin position="126"/>
        <end position="146"/>
    </location>
</feature>
<dbReference type="OrthoDB" id="9804822at2"/>
<evidence type="ECO:0000256" key="4">
    <source>
        <dbReference type="ARBA" id="ARBA00022989"/>
    </source>
</evidence>
<sequence>MLTPDALMAFFATALLLGIAPGPDNIFVLTQSALFGARAGMVTTMGLVTGLCVHTTAVALGVAAIFQASALAFTLLKTAGAGYLLWLAWLSFRAGASTAKIGRSDADGGSAGAAFPGYMALYRRGIVMNVTNPKVSIFFLAFLPQFCDPARGSVALQVLSLGGLFMLATIVVFWTVAALGGRLAVWFNRSQRGQIIMQRVAGCVFVALAAALLLSSR</sequence>
<proteinExistence type="predicted"/>
<dbReference type="InterPro" id="IPR001123">
    <property type="entry name" value="LeuE-type"/>
</dbReference>
<name>A0A4V1CXF3_DESDE</name>
<dbReference type="GO" id="GO:0015171">
    <property type="term" value="F:amino acid transmembrane transporter activity"/>
    <property type="evidence" value="ECO:0007669"/>
    <property type="project" value="TreeGrafter"/>
</dbReference>
<keyword evidence="2" id="KW-1003">Cell membrane</keyword>
<evidence type="ECO:0000256" key="2">
    <source>
        <dbReference type="ARBA" id="ARBA00022475"/>
    </source>
</evidence>
<protein>
    <submittedName>
        <fullName evidence="7">LysE family translocator</fullName>
    </submittedName>
</protein>
<organism evidence="7 8">
    <name type="scientific">Desulfovibrio desulfuricans</name>
    <dbReference type="NCBI Taxonomy" id="876"/>
    <lineage>
        <taxon>Bacteria</taxon>
        <taxon>Pseudomonadati</taxon>
        <taxon>Thermodesulfobacteriota</taxon>
        <taxon>Desulfovibrionia</taxon>
        <taxon>Desulfovibrionales</taxon>
        <taxon>Desulfovibrionaceae</taxon>
        <taxon>Desulfovibrio</taxon>
    </lineage>
</organism>
<evidence type="ECO:0000256" key="5">
    <source>
        <dbReference type="ARBA" id="ARBA00023136"/>
    </source>
</evidence>
<evidence type="ECO:0000256" key="6">
    <source>
        <dbReference type="SAM" id="Phobius"/>
    </source>
</evidence>
<dbReference type="PANTHER" id="PTHR30086">
    <property type="entry name" value="ARGININE EXPORTER PROTEIN ARGO"/>
    <property type="match status" value="1"/>
</dbReference>
<gene>
    <name evidence="7" type="ORF">DDIC_09050</name>
</gene>
<feature type="transmembrane region" description="Helical" evidence="6">
    <location>
        <begin position="6"/>
        <end position="29"/>
    </location>
</feature>
<dbReference type="AlphaFoldDB" id="A0A4V1CXF3"/>
<reference evidence="7 8" key="1">
    <citation type="submission" date="2019-02" db="EMBL/GenBank/DDBJ databases">
        <title>Complete Genome Sequence of Desulfovibrio desulfuricans IC1, a Sulfonate Utilizing Anaerobe.</title>
        <authorList>
            <person name="Day L.A."/>
            <person name="De Leon K.B."/>
            <person name="Wall J.D."/>
        </authorList>
    </citation>
    <scope>NUCLEOTIDE SEQUENCE [LARGE SCALE GENOMIC DNA]</scope>
    <source>
        <strain evidence="7 8">IC1</strain>
    </source>
</reference>
<dbReference type="EMBL" id="CP036295">
    <property type="protein sequence ID" value="QCC86020.1"/>
    <property type="molecule type" value="Genomic_DNA"/>
</dbReference>
<dbReference type="PANTHER" id="PTHR30086:SF20">
    <property type="entry name" value="ARGININE EXPORTER PROTEIN ARGO-RELATED"/>
    <property type="match status" value="1"/>
</dbReference>
<dbReference type="RefSeq" id="WP_136400138.1">
    <property type="nucleotide sequence ID" value="NZ_CP036295.1"/>
</dbReference>
<dbReference type="GO" id="GO:0005886">
    <property type="term" value="C:plasma membrane"/>
    <property type="evidence" value="ECO:0007669"/>
    <property type="project" value="UniProtKB-SubCell"/>
</dbReference>
<dbReference type="Pfam" id="PF01810">
    <property type="entry name" value="LysE"/>
    <property type="match status" value="1"/>
</dbReference>
<keyword evidence="4 6" id="KW-1133">Transmembrane helix</keyword>
<evidence type="ECO:0000256" key="3">
    <source>
        <dbReference type="ARBA" id="ARBA00022692"/>
    </source>
</evidence>
<dbReference type="PIRSF" id="PIRSF006324">
    <property type="entry name" value="LeuE"/>
    <property type="match status" value="1"/>
</dbReference>
<keyword evidence="3 6" id="KW-0812">Transmembrane</keyword>
<feature type="transmembrane region" description="Helical" evidence="6">
    <location>
        <begin position="41"/>
        <end position="66"/>
    </location>
</feature>
<comment type="subcellular location">
    <subcellularLocation>
        <location evidence="1">Cell membrane</location>
        <topology evidence="1">Multi-pass membrane protein</topology>
    </subcellularLocation>
</comment>
<feature type="transmembrane region" description="Helical" evidence="6">
    <location>
        <begin position="196"/>
        <end position="214"/>
    </location>
</feature>